<dbReference type="GeneID" id="89973722"/>
<protein>
    <recommendedName>
        <fullName evidence="4">DNA replication regulator SLD2</fullName>
    </recommendedName>
</protein>
<comment type="caution">
    <text evidence="2">The sequence shown here is derived from an EMBL/GenBank/DDBJ whole genome shotgun (WGS) entry which is preliminary data.</text>
</comment>
<feature type="region of interest" description="Disordered" evidence="1">
    <location>
        <begin position="59"/>
        <end position="126"/>
    </location>
</feature>
<feature type="region of interest" description="Disordered" evidence="1">
    <location>
        <begin position="398"/>
        <end position="435"/>
    </location>
</feature>
<evidence type="ECO:0000313" key="2">
    <source>
        <dbReference type="EMBL" id="KAK5049122.1"/>
    </source>
</evidence>
<feature type="compositionally biased region" description="Basic residues" evidence="1">
    <location>
        <begin position="225"/>
        <end position="245"/>
    </location>
</feature>
<evidence type="ECO:0000256" key="1">
    <source>
        <dbReference type="SAM" id="MobiDB-lite"/>
    </source>
</evidence>
<evidence type="ECO:0000313" key="3">
    <source>
        <dbReference type="Proteomes" id="UP001358417"/>
    </source>
</evidence>
<feature type="compositionally biased region" description="Low complexity" evidence="1">
    <location>
        <begin position="82"/>
        <end position="96"/>
    </location>
</feature>
<accession>A0AAV9N8F6</accession>
<gene>
    <name evidence="2" type="ORF">LTR84_005545</name>
</gene>
<dbReference type="RefSeq" id="XP_064704327.1">
    <property type="nucleotide sequence ID" value="XM_064849113.1"/>
</dbReference>
<feature type="compositionally biased region" description="Polar residues" evidence="1">
    <location>
        <begin position="97"/>
        <end position="120"/>
    </location>
</feature>
<sequence length="435" mass="45878">MITIDFNKLGAATGSTPGAARMKYMRLREKILPISPDLATSGSIKRSFATAKTQRPFVLGAVPQKRKAPEVLNDNGEDANDDSGSSSSDAANLSNATKAQASVTPAVNSGKRQAPSGNNDSRNDEKITKKINSVASAQSSLANKRKTRGKKLNYDISALCGSANDDGRSEITQVIDDSSDDDFDVGAAETRSGTRSDLNMPTAKRAKKETSGQIRGTITKSASYSRKKSTAAPKKRSTARPRIPAKQRQNNSGFRKPAIPKTKSSILRPCDRPFPSIEASSPPLSEAPTDSDSDSDSEGDSDIDIKSLKPGTILSFGKDGGNSMPSSNNKDGITQTPNKSAARPATNTTRSALTIYGASDSTSESSASSKSSISPGPELQLQTKLNAHDVLPSDSVSMINESKPAFNPVTPPPQPTNTSTETRSGKSIDVIVLDD</sequence>
<feature type="compositionally biased region" description="Acidic residues" evidence="1">
    <location>
        <begin position="289"/>
        <end position="302"/>
    </location>
</feature>
<name>A0AAV9N8F6_9EURO</name>
<proteinExistence type="predicted"/>
<feature type="compositionally biased region" description="Polar residues" evidence="1">
    <location>
        <begin position="211"/>
        <end position="224"/>
    </location>
</feature>
<feature type="compositionally biased region" description="Low complexity" evidence="1">
    <location>
        <begin position="359"/>
        <end position="374"/>
    </location>
</feature>
<organism evidence="2 3">
    <name type="scientific">Exophiala bonariae</name>
    <dbReference type="NCBI Taxonomy" id="1690606"/>
    <lineage>
        <taxon>Eukaryota</taxon>
        <taxon>Fungi</taxon>
        <taxon>Dikarya</taxon>
        <taxon>Ascomycota</taxon>
        <taxon>Pezizomycotina</taxon>
        <taxon>Eurotiomycetes</taxon>
        <taxon>Chaetothyriomycetidae</taxon>
        <taxon>Chaetothyriales</taxon>
        <taxon>Herpotrichiellaceae</taxon>
        <taxon>Exophiala</taxon>
    </lineage>
</organism>
<dbReference type="Proteomes" id="UP001358417">
    <property type="component" value="Unassembled WGS sequence"/>
</dbReference>
<keyword evidence="3" id="KW-1185">Reference proteome</keyword>
<evidence type="ECO:0008006" key="4">
    <source>
        <dbReference type="Google" id="ProtNLM"/>
    </source>
</evidence>
<dbReference type="AlphaFoldDB" id="A0AAV9N8F6"/>
<feature type="compositionally biased region" description="Polar residues" evidence="1">
    <location>
        <begin position="323"/>
        <end position="352"/>
    </location>
</feature>
<feature type="region of interest" description="Disordered" evidence="1">
    <location>
        <begin position="176"/>
        <end position="380"/>
    </location>
</feature>
<reference evidence="2 3" key="1">
    <citation type="submission" date="2023-08" db="EMBL/GenBank/DDBJ databases">
        <title>Black Yeasts Isolated from many extreme environments.</title>
        <authorList>
            <person name="Coleine C."/>
            <person name="Stajich J.E."/>
            <person name="Selbmann L."/>
        </authorList>
    </citation>
    <scope>NUCLEOTIDE SEQUENCE [LARGE SCALE GENOMIC DNA]</scope>
    <source>
        <strain evidence="2 3">CCFEE 5792</strain>
    </source>
</reference>
<dbReference type="EMBL" id="JAVRRD010000020">
    <property type="protein sequence ID" value="KAK5049122.1"/>
    <property type="molecule type" value="Genomic_DNA"/>
</dbReference>